<dbReference type="InterPro" id="IPR001763">
    <property type="entry name" value="Rhodanese-like_dom"/>
</dbReference>
<dbReference type="InterPro" id="IPR036873">
    <property type="entry name" value="Rhodanese-like_dom_sf"/>
</dbReference>
<name>A0A9W6RAV7_9ACTN</name>
<dbReference type="GO" id="GO:0004792">
    <property type="term" value="F:thiosulfate-cyanide sulfurtransferase activity"/>
    <property type="evidence" value="ECO:0007669"/>
    <property type="project" value="TreeGrafter"/>
</dbReference>
<dbReference type="AlphaFoldDB" id="A0A9W6RAV7"/>
<evidence type="ECO:0000259" key="1">
    <source>
        <dbReference type="PROSITE" id="PS50206"/>
    </source>
</evidence>
<dbReference type="Gene3D" id="3.40.250.10">
    <property type="entry name" value="Rhodanese-like domain"/>
    <property type="match status" value="1"/>
</dbReference>
<accession>A0A9W6RAV7</accession>
<organism evidence="2 3">
    <name type="scientific">Actinoallomurus iriomotensis</name>
    <dbReference type="NCBI Taxonomy" id="478107"/>
    <lineage>
        <taxon>Bacteria</taxon>
        <taxon>Bacillati</taxon>
        <taxon>Actinomycetota</taxon>
        <taxon>Actinomycetes</taxon>
        <taxon>Streptosporangiales</taxon>
        <taxon>Thermomonosporaceae</taxon>
        <taxon>Actinoallomurus</taxon>
    </lineage>
</organism>
<comment type="caution">
    <text evidence="2">The sequence shown here is derived from an EMBL/GenBank/DDBJ whole genome shotgun (WGS) entry which is preliminary data.</text>
</comment>
<dbReference type="PROSITE" id="PS50206">
    <property type="entry name" value="RHODANESE_3"/>
    <property type="match status" value="1"/>
</dbReference>
<dbReference type="RefSeq" id="WP_285617490.1">
    <property type="nucleotide sequence ID" value="NZ_BSTJ01000001.1"/>
</dbReference>
<dbReference type="PANTHER" id="PTHR44086">
    <property type="entry name" value="THIOSULFATE SULFURTRANSFERASE RDL2, MITOCHONDRIAL-RELATED"/>
    <property type="match status" value="1"/>
</dbReference>
<dbReference type="Proteomes" id="UP001165135">
    <property type="component" value="Unassembled WGS sequence"/>
</dbReference>
<dbReference type="PANTHER" id="PTHR44086:SF10">
    <property type="entry name" value="THIOSULFATE SULFURTRANSFERASE_RHODANESE-LIKE DOMAIN-CONTAINING PROTEIN 3"/>
    <property type="match status" value="1"/>
</dbReference>
<dbReference type="SMART" id="SM00450">
    <property type="entry name" value="RHOD"/>
    <property type="match status" value="1"/>
</dbReference>
<gene>
    <name evidence="2" type="ORF">Airi01_007050</name>
</gene>
<evidence type="ECO:0000313" key="3">
    <source>
        <dbReference type="Proteomes" id="UP001165135"/>
    </source>
</evidence>
<evidence type="ECO:0000313" key="2">
    <source>
        <dbReference type="EMBL" id="GLY72438.1"/>
    </source>
</evidence>
<reference evidence="2" key="1">
    <citation type="submission" date="2023-03" db="EMBL/GenBank/DDBJ databases">
        <title>Actinoallomurus iriomotensis NBRC 103681.</title>
        <authorList>
            <person name="Ichikawa N."/>
            <person name="Sato H."/>
            <person name="Tonouchi N."/>
        </authorList>
    </citation>
    <scope>NUCLEOTIDE SEQUENCE</scope>
    <source>
        <strain evidence="2">NBRC 103681</strain>
    </source>
</reference>
<dbReference type="Pfam" id="PF00581">
    <property type="entry name" value="Rhodanese"/>
    <property type="match status" value="1"/>
</dbReference>
<dbReference type="EMBL" id="BSTJ01000001">
    <property type="protein sequence ID" value="GLY72438.1"/>
    <property type="molecule type" value="Genomic_DNA"/>
</dbReference>
<sequence length="137" mass="15106">MSVDRMLAEARAGLTRLRPHEAAQAVRAGALLVDTRPEYQRRADGDIPGAIVIERNHLEWRLDPRSDARIPEAAHERIRWIVICDEGYSSSFAAASLRAIGLPHATDVVGGFQEWRAAGLPVTSGAVRPRLASYDLR</sequence>
<protein>
    <submittedName>
        <fullName evidence="2">Sulfurtransferase</fullName>
    </submittedName>
</protein>
<dbReference type="SUPFAM" id="SSF52821">
    <property type="entry name" value="Rhodanese/Cell cycle control phosphatase"/>
    <property type="match status" value="1"/>
</dbReference>
<feature type="domain" description="Rhodanese" evidence="1">
    <location>
        <begin position="26"/>
        <end position="124"/>
    </location>
</feature>
<proteinExistence type="predicted"/>